<dbReference type="Pfam" id="PF04473">
    <property type="entry name" value="DUF553"/>
    <property type="match status" value="1"/>
</dbReference>
<feature type="region of interest" description="Disordered" evidence="1">
    <location>
        <begin position="589"/>
        <end position="626"/>
    </location>
</feature>
<protein>
    <recommendedName>
        <fullName evidence="2">Transglutaminase-like domain-containing protein</fullName>
    </recommendedName>
</protein>
<comment type="caution">
    <text evidence="3">The sequence shown here is derived from an EMBL/GenBank/DDBJ whole genome shotgun (WGS) entry which is preliminary data.</text>
</comment>
<dbReference type="Proteomes" id="UP001501153">
    <property type="component" value="Unassembled WGS sequence"/>
</dbReference>
<reference evidence="4" key="1">
    <citation type="journal article" date="2019" name="Int. J. Syst. Evol. Microbiol.">
        <title>The Global Catalogue of Microorganisms (GCM) 10K type strain sequencing project: providing services to taxonomists for standard genome sequencing and annotation.</title>
        <authorList>
            <consortium name="The Broad Institute Genomics Platform"/>
            <consortium name="The Broad Institute Genome Sequencing Center for Infectious Disease"/>
            <person name="Wu L."/>
            <person name="Ma J."/>
        </authorList>
    </citation>
    <scope>NUCLEOTIDE SEQUENCE [LARGE SCALE GENOMIC DNA]</scope>
    <source>
        <strain evidence="4">JCM 17923</strain>
    </source>
</reference>
<organism evidence="3 4">
    <name type="scientific">Hymenobacter saemangeumensis</name>
    <dbReference type="NCBI Taxonomy" id="1084522"/>
    <lineage>
        <taxon>Bacteria</taxon>
        <taxon>Pseudomonadati</taxon>
        <taxon>Bacteroidota</taxon>
        <taxon>Cytophagia</taxon>
        <taxon>Cytophagales</taxon>
        <taxon>Hymenobacteraceae</taxon>
        <taxon>Hymenobacter</taxon>
    </lineage>
</organism>
<feature type="region of interest" description="Disordered" evidence="1">
    <location>
        <begin position="522"/>
        <end position="542"/>
    </location>
</feature>
<dbReference type="EMBL" id="BAABGZ010000076">
    <property type="protein sequence ID" value="GAA4366824.1"/>
    <property type="molecule type" value="Genomic_DNA"/>
</dbReference>
<dbReference type="SUPFAM" id="SSF54001">
    <property type="entry name" value="Cysteine proteinases"/>
    <property type="match status" value="1"/>
</dbReference>
<evidence type="ECO:0000313" key="4">
    <source>
        <dbReference type="Proteomes" id="UP001501153"/>
    </source>
</evidence>
<dbReference type="Gene3D" id="3.10.620.30">
    <property type="match status" value="1"/>
</dbReference>
<evidence type="ECO:0000259" key="2">
    <source>
        <dbReference type="Pfam" id="PF04473"/>
    </source>
</evidence>
<evidence type="ECO:0000256" key="1">
    <source>
        <dbReference type="SAM" id="MobiDB-lite"/>
    </source>
</evidence>
<sequence>MAHVSLITARGLVAPHTGQVRVTHQDGITREIIAEVLAVSAESAGQTAKLAKALEGKTPLESCENVFRFVRKNIGYVLDPAGKQFIKTPEAVIGTGVSDCKGFAILTNDLLRCLGIRSAFRFVSFSPLSTNVTHVYSVAWPNAGGPLVVLDACLPRFNQEKPYTHHEDHMTQISRVSGIGRARRMRRAETPLAISGFETDEELTLKLARQGAELDRNLAARVQGIGSFAVGQHQAAVQDYTDALHALQAGPVAQVGFLKKLRDRLKKIHQQVSPVAMLKARYSPAAQLRKAVRSKAPRWVRGVVPEPIGYDYFTAPTTDREERRIGFLKKVFKKVTGAVKKAAQATGKAVKTAAQATGKAVTTAAKATGKAVAKGAKVVAKGAVAAGKFALKAATLPMRLLAKGLLEIFLPKMAPMFLYLFITNQSTIASLPAPAARKRKKAVSFARFITNTVGMKEAHFLKVVRNGIQRQLGGTPEQILAKSVKGPISGIGVAPVVAAAVKILPVVFDVLKRIFSVFKKKPKPEETPTADDLPNPEADFETAPAKTVRKVVAHTQRKPASQRGEEPDYYAAEMAQEAVEDATHRAIDNEPADTPIDAPLPDVEPYSEPYSESSEPAYAEAEADVPELEMETEALAGIGNWL</sequence>
<evidence type="ECO:0000313" key="3">
    <source>
        <dbReference type="EMBL" id="GAA4366824.1"/>
    </source>
</evidence>
<accession>A0ABP8IQI2</accession>
<proteinExistence type="predicted"/>
<dbReference type="InterPro" id="IPR038765">
    <property type="entry name" value="Papain-like_cys_pep_sf"/>
</dbReference>
<dbReference type="InterPro" id="IPR007562">
    <property type="entry name" value="Transglutaminase-like_domain"/>
</dbReference>
<feature type="compositionally biased region" description="Low complexity" evidence="1">
    <location>
        <begin position="604"/>
        <end position="620"/>
    </location>
</feature>
<keyword evidence="4" id="KW-1185">Reference proteome</keyword>
<name>A0ABP8IQI2_9BACT</name>
<feature type="domain" description="Transglutaminase-like" evidence="2">
    <location>
        <begin position="47"/>
        <end position="163"/>
    </location>
</feature>
<gene>
    <name evidence="3" type="ORF">GCM10023185_38240</name>
</gene>